<keyword evidence="1" id="KW-0812">Transmembrane</keyword>
<accession>A0ABN8TWW9</accession>
<evidence type="ECO:0000256" key="1">
    <source>
        <dbReference type="SAM" id="Phobius"/>
    </source>
</evidence>
<evidence type="ECO:0000313" key="3">
    <source>
        <dbReference type="Proteomes" id="UP001154322"/>
    </source>
</evidence>
<proteinExistence type="predicted"/>
<keyword evidence="1" id="KW-0472">Membrane</keyword>
<comment type="caution">
    <text evidence="2">The sequence shown here is derived from an EMBL/GenBank/DDBJ whole genome shotgun (WGS) entry which is preliminary data.</text>
</comment>
<dbReference type="Proteomes" id="UP001154322">
    <property type="component" value="Unassembled WGS sequence"/>
</dbReference>
<reference evidence="2" key="1">
    <citation type="submission" date="2022-06" db="EMBL/GenBank/DDBJ databases">
        <authorList>
            <person name="Dietemann V."/>
            <person name="Ory F."/>
            <person name="Dainat B."/>
            <person name="Oberhansli S."/>
        </authorList>
    </citation>
    <scope>NUCLEOTIDE SEQUENCE</scope>
    <source>
        <strain evidence="2">Ena-SAMPLE-TAB-26-04-2022-14:26:32:270-5432</strain>
    </source>
</reference>
<keyword evidence="1" id="KW-1133">Transmembrane helix</keyword>
<dbReference type="RefSeq" id="WP_213430668.1">
    <property type="nucleotide sequence ID" value="NZ_AP031286.1"/>
</dbReference>
<organism evidence="2 3">
    <name type="scientific">Paenibacillus melissococcoides</name>
    <dbReference type="NCBI Taxonomy" id="2912268"/>
    <lineage>
        <taxon>Bacteria</taxon>
        <taxon>Bacillati</taxon>
        <taxon>Bacillota</taxon>
        <taxon>Bacilli</taxon>
        <taxon>Bacillales</taxon>
        <taxon>Paenibacillaceae</taxon>
        <taxon>Paenibacillus</taxon>
    </lineage>
</organism>
<evidence type="ECO:0000313" key="2">
    <source>
        <dbReference type="EMBL" id="CAH8243216.1"/>
    </source>
</evidence>
<protein>
    <submittedName>
        <fullName evidence="2">Uncharacterized protein</fullName>
    </submittedName>
</protein>
<keyword evidence="3" id="KW-1185">Reference proteome</keyword>
<name>A0ABN8TWW9_9BACL</name>
<sequence>MPPIKILPEALYIPLKHPGGLATRINIYTQGYYSILGITGITTLGIATLKRNGYEGKDFEENNLEEINSEDHDFENYCFIACCYSDNGFKDCRPRD</sequence>
<dbReference type="EMBL" id="CALYLO010000001">
    <property type="protein sequence ID" value="CAH8243216.1"/>
    <property type="molecule type" value="Genomic_DNA"/>
</dbReference>
<feature type="transmembrane region" description="Helical" evidence="1">
    <location>
        <begin position="31"/>
        <end position="49"/>
    </location>
</feature>
<gene>
    <name evidence="2" type="ORF">WJ0W_000442</name>
</gene>